<comment type="similarity">
    <text evidence="1">Belongs to the methyltransferase superfamily. LaeA methyltransferase family.</text>
</comment>
<evidence type="ECO:0000256" key="1">
    <source>
        <dbReference type="ARBA" id="ARBA00038158"/>
    </source>
</evidence>
<dbReference type="PANTHER" id="PTHR43591:SF102">
    <property type="entry name" value="S-ADENOSYL-L-METHIONINE-DEPENDENT METHYLTRANSFERASE"/>
    <property type="match status" value="1"/>
</dbReference>
<dbReference type="CDD" id="cd02440">
    <property type="entry name" value="AdoMet_MTases"/>
    <property type="match status" value="1"/>
</dbReference>
<feature type="compositionally biased region" description="Basic and acidic residues" evidence="2">
    <location>
        <begin position="28"/>
        <end position="39"/>
    </location>
</feature>
<feature type="region of interest" description="Disordered" evidence="2">
    <location>
        <begin position="1"/>
        <end position="96"/>
    </location>
</feature>
<keyword evidence="4" id="KW-1185">Reference proteome</keyword>
<dbReference type="InterPro" id="IPR029063">
    <property type="entry name" value="SAM-dependent_MTases_sf"/>
</dbReference>
<gene>
    <name evidence="3" type="ORF">PG997_014563</name>
</gene>
<evidence type="ECO:0000313" key="3">
    <source>
        <dbReference type="EMBL" id="KAK8062466.1"/>
    </source>
</evidence>
<name>A0ABR1UWN1_9PEZI</name>
<dbReference type="Pfam" id="PF13489">
    <property type="entry name" value="Methyltransf_23"/>
    <property type="match status" value="1"/>
</dbReference>
<comment type="caution">
    <text evidence="3">The sequence shown here is derived from an EMBL/GenBank/DDBJ whole genome shotgun (WGS) entry which is preliminary data.</text>
</comment>
<evidence type="ECO:0008006" key="5">
    <source>
        <dbReference type="Google" id="ProtNLM"/>
    </source>
</evidence>
<dbReference type="Proteomes" id="UP001433268">
    <property type="component" value="Unassembled WGS sequence"/>
</dbReference>
<dbReference type="RefSeq" id="XP_066661065.1">
    <property type="nucleotide sequence ID" value="XM_066818877.1"/>
</dbReference>
<dbReference type="GeneID" id="92051937"/>
<evidence type="ECO:0000256" key="2">
    <source>
        <dbReference type="SAM" id="MobiDB-lite"/>
    </source>
</evidence>
<feature type="compositionally biased region" description="Low complexity" evidence="2">
    <location>
        <begin position="59"/>
        <end position="69"/>
    </location>
</feature>
<accession>A0ABR1UWN1</accession>
<feature type="compositionally biased region" description="Polar residues" evidence="2">
    <location>
        <begin position="1"/>
        <end position="11"/>
    </location>
</feature>
<dbReference type="EMBL" id="JAQQWN010000010">
    <property type="protein sequence ID" value="KAK8062466.1"/>
    <property type="molecule type" value="Genomic_DNA"/>
</dbReference>
<reference evidence="3 4" key="1">
    <citation type="submission" date="2023-01" db="EMBL/GenBank/DDBJ databases">
        <title>Analysis of 21 Apiospora genomes using comparative genomics revels a genus with tremendous synthesis potential of carbohydrate active enzymes and secondary metabolites.</title>
        <authorList>
            <person name="Sorensen T."/>
        </authorList>
    </citation>
    <scope>NUCLEOTIDE SEQUENCE [LARGE SCALE GENOMIC DNA]</scope>
    <source>
        <strain evidence="3 4">CBS 114990</strain>
    </source>
</reference>
<dbReference type="SUPFAM" id="SSF53335">
    <property type="entry name" value="S-adenosyl-L-methionine-dependent methyltransferases"/>
    <property type="match status" value="1"/>
</dbReference>
<dbReference type="PANTHER" id="PTHR43591">
    <property type="entry name" value="METHYLTRANSFERASE"/>
    <property type="match status" value="1"/>
</dbReference>
<dbReference type="Gene3D" id="3.40.50.150">
    <property type="entry name" value="Vaccinia Virus protein VP39"/>
    <property type="match status" value="1"/>
</dbReference>
<sequence>MGSTTDTNTIDQPGDGAKEAPLLSPPNDTDKAASERATDGDSAATGDDPDPDRSKNRHSTSSASGSLHSQPTSILMPAEVPREPTGSTIIEPDSVFDDSGRSFHGYKEGKYFLPNDAAEQDRLDLQHAMLMMATGGKLAHAPMDHDPEYVMDVATGTGIWAIQFGTLAPTTALSQIRIAQEHPGSHVIGTDLSKIQPALPMVQNCEFVKDDAEEEWLYRTPETGTEKMLFDYVHLRMVFTCFPDNLVVMRHAFDNMRPGGWIEYCDLYIDPLSRTGRHEGSTVQKFWATFRKGMSKIGRDMLCPRNYKTWLAEVGFVDIQEQIHRCPLADWPSDPARKRLGQYALVNLTEGARGFSWKALGFAGLSADEKENLIAELRRDAGDPSLEIFHPVYVVYARKPHDWEVEQKTQAQAARDC</sequence>
<proteinExistence type="inferred from homology"/>
<organism evidence="3 4">
    <name type="scientific">Apiospora hydei</name>
    <dbReference type="NCBI Taxonomy" id="1337664"/>
    <lineage>
        <taxon>Eukaryota</taxon>
        <taxon>Fungi</taxon>
        <taxon>Dikarya</taxon>
        <taxon>Ascomycota</taxon>
        <taxon>Pezizomycotina</taxon>
        <taxon>Sordariomycetes</taxon>
        <taxon>Xylariomycetidae</taxon>
        <taxon>Amphisphaeriales</taxon>
        <taxon>Apiosporaceae</taxon>
        <taxon>Apiospora</taxon>
    </lineage>
</organism>
<evidence type="ECO:0000313" key="4">
    <source>
        <dbReference type="Proteomes" id="UP001433268"/>
    </source>
</evidence>
<protein>
    <recommendedName>
        <fullName evidence="5">S-adenosyl-L-methionine-dependent methyltransferase</fullName>
    </recommendedName>
</protein>